<dbReference type="SUPFAM" id="SSF51735">
    <property type="entry name" value="NAD(P)-binding Rossmann-fold domains"/>
    <property type="match status" value="1"/>
</dbReference>
<proteinExistence type="predicted"/>
<dbReference type="CDD" id="cd05266">
    <property type="entry name" value="SDR_a4"/>
    <property type="match status" value="1"/>
</dbReference>
<dbReference type="AlphaFoldDB" id="A0A3B0REE4"/>
<dbReference type="Gene3D" id="3.40.50.720">
    <property type="entry name" value="NAD(P)-binding Rossmann-like Domain"/>
    <property type="match status" value="1"/>
</dbReference>
<dbReference type="EMBL" id="UOEJ01000021">
    <property type="protein sequence ID" value="VAV91340.1"/>
    <property type="molecule type" value="Genomic_DNA"/>
</dbReference>
<evidence type="ECO:0000259" key="2">
    <source>
        <dbReference type="Pfam" id="PF01370"/>
    </source>
</evidence>
<sequence>MKKKLFCFGLGYSARNLVQHLKQQDTGWQFSGSCRQQTDRDAAHIFDGNSPMVNSAEILSDITHMLISIPPQNIDPVLHHHGREISKLKNLKWLGYLSTTGIYGDRGGDWVDDNSPPAPTSARGRQRLKAETGWLELFHDHGLPVHIFRLGSIYGPGKGQLANLLAGGVKKIIQPGQYFSRIHVADIMQVLTASIQSPNPGRSYNVVDDLPTANAKVLDHICDLLGRPHLPPVNINDTEISPLMRSFYGENKRVRNDRIKQELGVTLKYPTYKEGFSALIRNL</sequence>
<dbReference type="InterPro" id="IPR001509">
    <property type="entry name" value="Epimerase_deHydtase"/>
</dbReference>
<feature type="domain" description="NAD-dependent epimerase/dehydratase" evidence="2">
    <location>
        <begin position="90"/>
        <end position="206"/>
    </location>
</feature>
<protein>
    <submittedName>
        <fullName evidence="3">Nucleoside-diphosphate-sugar epimerases</fullName>
    </submittedName>
</protein>
<name>A0A3B0REE4_9ZZZZ</name>
<reference evidence="3" key="1">
    <citation type="submission" date="2018-06" db="EMBL/GenBank/DDBJ databases">
        <authorList>
            <person name="Zhirakovskaya E."/>
        </authorList>
    </citation>
    <scope>NUCLEOTIDE SEQUENCE</scope>
</reference>
<dbReference type="InterPro" id="IPR036291">
    <property type="entry name" value="NAD(P)-bd_dom_sf"/>
</dbReference>
<dbReference type="PANTHER" id="PTHR43574">
    <property type="entry name" value="EPIMERASE-RELATED"/>
    <property type="match status" value="1"/>
</dbReference>
<dbReference type="Pfam" id="PF01370">
    <property type="entry name" value="Epimerase"/>
    <property type="match status" value="1"/>
</dbReference>
<organism evidence="3">
    <name type="scientific">hydrothermal vent metagenome</name>
    <dbReference type="NCBI Taxonomy" id="652676"/>
    <lineage>
        <taxon>unclassified sequences</taxon>
        <taxon>metagenomes</taxon>
        <taxon>ecological metagenomes</taxon>
    </lineage>
</organism>
<gene>
    <name evidence="3" type="ORF">MNBD_ALPHA01-2256</name>
</gene>
<evidence type="ECO:0000313" key="3">
    <source>
        <dbReference type="EMBL" id="VAV91340.1"/>
    </source>
</evidence>
<accession>A0A3B0REE4</accession>
<keyword evidence="1" id="KW-0520">NAD</keyword>
<evidence type="ECO:0000256" key="1">
    <source>
        <dbReference type="ARBA" id="ARBA00023027"/>
    </source>
</evidence>